<comment type="subcellular location">
    <subcellularLocation>
        <location evidence="1">Nucleus</location>
    </subcellularLocation>
</comment>
<reference evidence="11" key="1">
    <citation type="journal article" date="2015" name="BMC Genomics">
        <title>Genomic and transcriptomic analysis of the endophytic fungus Pestalotiopsis fici reveals its lifestyle and high potential for synthesis of natural products.</title>
        <authorList>
            <person name="Wang X."/>
            <person name="Zhang X."/>
            <person name="Liu L."/>
            <person name="Xiang M."/>
            <person name="Wang W."/>
            <person name="Sun X."/>
            <person name="Che Y."/>
            <person name="Guo L."/>
            <person name="Liu G."/>
            <person name="Guo L."/>
            <person name="Wang C."/>
            <person name="Yin W.B."/>
            <person name="Stadler M."/>
            <person name="Zhang X."/>
            <person name="Liu X."/>
        </authorList>
    </citation>
    <scope>NUCLEOTIDE SEQUENCE [LARGE SCALE GENOMIC DNA]</scope>
    <source>
        <strain evidence="11">W106-1 / CGMCC3.15140</strain>
    </source>
</reference>
<keyword evidence="4 7" id="KW-0863">Zinc-finger</keyword>
<dbReference type="GO" id="GO:0006351">
    <property type="term" value="P:DNA-templated transcription"/>
    <property type="evidence" value="ECO:0007669"/>
    <property type="project" value="InterPro"/>
</dbReference>
<sequence length="912" mass="101758">MERRQRRAANADVSDRPTKSFLCSHVGCGKRFTRLEHQRRHEYNHGVGDATCPRCSAHFKRPDLLERHLNRHRQKDEEAGGEGNGILNTRKRSWKAPDGTVVAKKPAALDQQPSENQSAHQGHQDGVSLNQEQNTELPISPPASTGNADTSHYQDFHVEQHDDSNFLWASVSGVGSGPNVQEALFIDPGLIPPGISSSQQYGLPFDDIFQPDTASSFNMPYTTAANYNFLFGPLMDVDPAFSSHTSHQPFPSVDVGLHQPYHEGLSLSSTMVDTCDSQEASYIPTPSSNASVSIQGGDKVMTDSHDNISNSPLPRMKPATSSQDFFTPSESAVLERPLSTLDQSSKLPIIQDDVRDRILEIVDIAQPAVPGGNFNAWDHPGLSLGALQEYLDLYFTQFNATYPLIHRATFDANQTEPLLLLNMILLGATYSNREAHQLAVCIHDPIRPQIFSHAGFTAKPELWVLKTILLVECMGKSRAGKTQHEMSHLFHGLLINLIRRSDCQTAQTAPFRQMPTEGKDLQAHWKKWVEAEEKKRLALLCFMWDTQHAVLFCQSLCMSAFELRLTMPCSQAAWEAKDETAWKTVQMADSQPEITYLNALKRYLCNPGIQRPMNLNAFSRVLVLHGLMSISWDLERRDQTALGVVSFVGGVSWRNKLEVAYDGWKVDFDAYTADFEIKLRQQNQASSEDAMAMRREFATFTTAYNSVYHAAQILLKSSFLDVQIYAGSRHILGRPVNRFDYIRSEKVVKQWAAGAHSGEQPSAATSPRDPSSSSTNAAAAAAIHAANMLSDASTNLDDFDSMGLFHLPWCLYLATLTLWAYNHARPSRWGRPEDESSEMVWDAKKDMEELLASMRTAKPWDLGQTQSRRSTGGLTWIMAEALSKTRWGIVHAGVLVLKALIPMRLIGQYEAS</sequence>
<dbReference type="OMA" id="IRRSNCC"/>
<dbReference type="InParanoid" id="W3XIM4"/>
<evidence type="ECO:0000256" key="7">
    <source>
        <dbReference type="PROSITE-ProRule" id="PRU00042"/>
    </source>
</evidence>
<keyword evidence="2" id="KW-0479">Metal-binding</keyword>
<dbReference type="InterPro" id="IPR007219">
    <property type="entry name" value="XnlR_reg_dom"/>
</dbReference>
<evidence type="ECO:0000256" key="8">
    <source>
        <dbReference type="SAM" id="MobiDB-lite"/>
    </source>
</evidence>
<keyword evidence="5" id="KW-0862">Zinc</keyword>
<dbReference type="SMART" id="SM00355">
    <property type="entry name" value="ZnF_C2H2"/>
    <property type="match status" value="2"/>
</dbReference>
<accession>W3XIM4</accession>
<evidence type="ECO:0000313" key="11">
    <source>
        <dbReference type="Proteomes" id="UP000030651"/>
    </source>
</evidence>
<dbReference type="HOGENOM" id="CLU_005733_1_0_1"/>
<keyword evidence="11" id="KW-1185">Reference proteome</keyword>
<dbReference type="RefSeq" id="XP_007830069.1">
    <property type="nucleotide sequence ID" value="XM_007831878.1"/>
</dbReference>
<evidence type="ECO:0000256" key="6">
    <source>
        <dbReference type="ARBA" id="ARBA00023242"/>
    </source>
</evidence>
<dbReference type="KEGG" id="pfy:PFICI_03297"/>
<dbReference type="GO" id="GO:0008270">
    <property type="term" value="F:zinc ion binding"/>
    <property type="evidence" value="ECO:0007669"/>
    <property type="project" value="UniProtKB-KW"/>
</dbReference>
<name>W3XIM4_PESFW</name>
<feature type="domain" description="C2H2-type" evidence="9">
    <location>
        <begin position="21"/>
        <end position="45"/>
    </location>
</feature>
<dbReference type="InterPro" id="IPR051059">
    <property type="entry name" value="VerF-like"/>
</dbReference>
<dbReference type="GO" id="GO:0000785">
    <property type="term" value="C:chromatin"/>
    <property type="evidence" value="ECO:0007669"/>
    <property type="project" value="TreeGrafter"/>
</dbReference>
<keyword evidence="3" id="KW-0677">Repeat</keyword>
<dbReference type="Gene3D" id="3.30.160.60">
    <property type="entry name" value="Classic Zinc Finger"/>
    <property type="match status" value="1"/>
</dbReference>
<dbReference type="PROSITE" id="PS00028">
    <property type="entry name" value="ZINC_FINGER_C2H2_1"/>
    <property type="match status" value="2"/>
</dbReference>
<feature type="compositionally biased region" description="Polar residues" evidence="8">
    <location>
        <begin position="759"/>
        <end position="776"/>
    </location>
</feature>
<evidence type="ECO:0000256" key="3">
    <source>
        <dbReference type="ARBA" id="ARBA00022737"/>
    </source>
</evidence>
<dbReference type="InterPro" id="IPR013087">
    <property type="entry name" value="Znf_C2H2_type"/>
</dbReference>
<dbReference type="Pfam" id="PF04082">
    <property type="entry name" value="Fungal_trans"/>
    <property type="match status" value="1"/>
</dbReference>
<dbReference type="PANTHER" id="PTHR40626:SF18">
    <property type="entry name" value="NICOTINATE CATABOLISM CLUSTER-SPECIFIC TRANSCRIPTION FACTOR"/>
    <property type="match status" value="1"/>
</dbReference>
<evidence type="ECO:0000259" key="9">
    <source>
        <dbReference type="PROSITE" id="PS50157"/>
    </source>
</evidence>
<dbReference type="EMBL" id="KI912110">
    <property type="protein sequence ID" value="ETS85272.1"/>
    <property type="molecule type" value="Genomic_DNA"/>
</dbReference>
<dbReference type="GO" id="GO:0000981">
    <property type="term" value="F:DNA-binding transcription factor activity, RNA polymerase II-specific"/>
    <property type="evidence" value="ECO:0007669"/>
    <property type="project" value="InterPro"/>
</dbReference>
<organism evidence="10 11">
    <name type="scientific">Pestalotiopsis fici (strain W106-1 / CGMCC3.15140)</name>
    <dbReference type="NCBI Taxonomy" id="1229662"/>
    <lineage>
        <taxon>Eukaryota</taxon>
        <taxon>Fungi</taxon>
        <taxon>Dikarya</taxon>
        <taxon>Ascomycota</taxon>
        <taxon>Pezizomycotina</taxon>
        <taxon>Sordariomycetes</taxon>
        <taxon>Xylariomycetidae</taxon>
        <taxon>Amphisphaeriales</taxon>
        <taxon>Sporocadaceae</taxon>
        <taxon>Pestalotiopsis</taxon>
    </lineage>
</organism>
<feature type="compositionally biased region" description="Polar residues" evidence="8">
    <location>
        <begin position="111"/>
        <end position="150"/>
    </location>
</feature>
<feature type="region of interest" description="Disordered" evidence="8">
    <location>
        <begin position="71"/>
        <end position="150"/>
    </location>
</feature>
<protein>
    <recommendedName>
        <fullName evidence="9">C2H2-type domain-containing protein</fullName>
    </recommendedName>
</protein>
<dbReference type="GeneID" id="19268310"/>
<feature type="domain" description="C2H2-type" evidence="9">
    <location>
        <begin position="50"/>
        <end position="77"/>
    </location>
</feature>
<gene>
    <name evidence="10" type="ORF">PFICI_03297</name>
</gene>
<evidence type="ECO:0000313" key="10">
    <source>
        <dbReference type="EMBL" id="ETS85272.1"/>
    </source>
</evidence>
<dbReference type="eggNOG" id="KOG1721">
    <property type="taxonomic scope" value="Eukaryota"/>
</dbReference>
<dbReference type="AlphaFoldDB" id="W3XIM4"/>
<evidence type="ECO:0000256" key="5">
    <source>
        <dbReference type="ARBA" id="ARBA00022833"/>
    </source>
</evidence>
<evidence type="ECO:0000256" key="2">
    <source>
        <dbReference type="ARBA" id="ARBA00022723"/>
    </source>
</evidence>
<dbReference type="GO" id="GO:0005634">
    <property type="term" value="C:nucleus"/>
    <property type="evidence" value="ECO:0007669"/>
    <property type="project" value="UniProtKB-SubCell"/>
</dbReference>
<dbReference type="PANTHER" id="PTHR40626">
    <property type="entry name" value="MIP31509P"/>
    <property type="match status" value="1"/>
</dbReference>
<evidence type="ECO:0000256" key="1">
    <source>
        <dbReference type="ARBA" id="ARBA00004123"/>
    </source>
</evidence>
<feature type="region of interest" description="Disordered" evidence="8">
    <location>
        <begin position="753"/>
        <end position="777"/>
    </location>
</feature>
<keyword evidence="6" id="KW-0539">Nucleus</keyword>
<dbReference type="Proteomes" id="UP000030651">
    <property type="component" value="Unassembled WGS sequence"/>
</dbReference>
<evidence type="ECO:0000256" key="4">
    <source>
        <dbReference type="ARBA" id="ARBA00022771"/>
    </source>
</evidence>
<dbReference type="CDD" id="cd12148">
    <property type="entry name" value="fungal_TF_MHR"/>
    <property type="match status" value="1"/>
</dbReference>
<dbReference type="GO" id="GO:0000978">
    <property type="term" value="F:RNA polymerase II cis-regulatory region sequence-specific DNA binding"/>
    <property type="evidence" value="ECO:0007669"/>
    <property type="project" value="InterPro"/>
</dbReference>
<dbReference type="OrthoDB" id="1405595at2759"/>
<proteinExistence type="predicted"/>
<dbReference type="PROSITE" id="PS50157">
    <property type="entry name" value="ZINC_FINGER_C2H2_2"/>
    <property type="match status" value="2"/>
</dbReference>